<keyword evidence="3" id="KW-1185">Reference proteome</keyword>
<dbReference type="EMBL" id="ML977337">
    <property type="protein sequence ID" value="KAF2110585.1"/>
    <property type="molecule type" value="Genomic_DNA"/>
</dbReference>
<reference evidence="2" key="1">
    <citation type="journal article" date="2020" name="Stud. Mycol.">
        <title>101 Dothideomycetes genomes: a test case for predicting lifestyles and emergence of pathogens.</title>
        <authorList>
            <person name="Haridas S."/>
            <person name="Albert R."/>
            <person name="Binder M."/>
            <person name="Bloem J."/>
            <person name="Labutti K."/>
            <person name="Salamov A."/>
            <person name="Andreopoulos B."/>
            <person name="Baker S."/>
            <person name="Barry K."/>
            <person name="Bills G."/>
            <person name="Bluhm B."/>
            <person name="Cannon C."/>
            <person name="Castanera R."/>
            <person name="Culley D."/>
            <person name="Daum C."/>
            <person name="Ezra D."/>
            <person name="Gonzalez J."/>
            <person name="Henrissat B."/>
            <person name="Kuo A."/>
            <person name="Liang C."/>
            <person name="Lipzen A."/>
            <person name="Lutzoni F."/>
            <person name="Magnuson J."/>
            <person name="Mondo S."/>
            <person name="Nolan M."/>
            <person name="Ohm R."/>
            <person name="Pangilinan J."/>
            <person name="Park H.-J."/>
            <person name="Ramirez L."/>
            <person name="Alfaro M."/>
            <person name="Sun H."/>
            <person name="Tritt A."/>
            <person name="Yoshinaga Y."/>
            <person name="Zwiers L.-H."/>
            <person name="Turgeon B."/>
            <person name="Goodwin S."/>
            <person name="Spatafora J."/>
            <person name="Crous P."/>
            <person name="Grigoriev I."/>
        </authorList>
    </citation>
    <scope>NUCLEOTIDE SEQUENCE</scope>
    <source>
        <strain evidence="2">CBS 627.86</strain>
    </source>
</reference>
<sequence length="73" mass="8263">MLFNGRSSSSWADLSVMLSFASEWLFVRLVCCVVPNTCDVCHCQLVRPDFHSDHSHCRFLSGMCHAYLIPKLG</sequence>
<organism evidence="2 3">
    <name type="scientific">Lophiotrema nucula</name>
    <dbReference type="NCBI Taxonomy" id="690887"/>
    <lineage>
        <taxon>Eukaryota</taxon>
        <taxon>Fungi</taxon>
        <taxon>Dikarya</taxon>
        <taxon>Ascomycota</taxon>
        <taxon>Pezizomycotina</taxon>
        <taxon>Dothideomycetes</taxon>
        <taxon>Pleosporomycetidae</taxon>
        <taxon>Pleosporales</taxon>
        <taxon>Lophiotremataceae</taxon>
        <taxon>Lophiotrema</taxon>
    </lineage>
</organism>
<keyword evidence="1" id="KW-0732">Signal</keyword>
<evidence type="ECO:0008006" key="4">
    <source>
        <dbReference type="Google" id="ProtNLM"/>
    </source>
</evidence>
<proteinExistence type="predicted"/>
<dbReference type="Proteomes" id="UP000799770">
    <property type="component" value="Unassembled WGS sequence"/>
</dbReference>
<dbReference type="AlphaFoldDB" id="A0A6A5YTX8"/>
<name>A0A6A5YTX8_9PLEO</name>
<evidence type="ECO:0000256" key="1">
    <source>
        <dbReference type="SAM" id="SignalP"/>
    </source>
</evidence>
<feature type="signal peptide" evidence="1">
    <location>
        <begin position="1"/>
        <end position="32"/>
    </location>
</feature>
<accession>A0A6A5YTX8</accession>
<gene>
    <name evidence="2" type="ORF">BDV96DRAFT_583409</name>
</gene>
<feature type="chain" id="PRO_5025387616" description="Secreted protein" evidence="1">
    <location>
        <begin position="33"/>
        <end position="73"/>
    </location>
</feature>
<evidence type="ECO:0000313" key="2">
    <source>
        <dbReference type="EMBL" id="KAF2110585.1"/>
    </source>
</evidence>
<evidence type="ECO:0000313" key="3">
    <source>
        <dbReference type="Proteomes" id="UP000799770"/>
    </source>
</evidence>
<protein>
    <recommendedName>
        <fullName evidence="4">Secreted protein</fullName>
    </recommendedName>
</protein>